<feature type="transmembrane region" description="Helical" evidence="2">
    <location>
        <begin position="225"/>
        <end position="245"/>
    </location>
</feature>
<sequence length="304" mass="31751">MFPAVTGREGRSSAHRVVPPRGADDRDSGGGGADDAERIPVRPLSWRELADLPFAVLQHRIRLIAGLAGAGSAAALGVVAGITALVSFATDGSSAGTAWAAILSTACCAWVLRLWTVGVTVPIGLAVVDDQPITARTAAERLFPVSGRLLLNQVISTSIGVGILLLGTPLIVTLIPAVIWLARVRGTRWPIAPVLFAESIPYRAAVRRAKLLATGRVMPLAGLWLYLRAVLLVLAAPVAGLLGFLSDISGTHRWAVVILLSGAVLLISAFAAAVDAATAVVVHIDRRCGREGFDIRIPSGQVTR</sequence>
<keyword evidence="2" id="KW-0812">Transmembrane</keyword>
<keyword evidence="2" id="KW-1133">Transmembrane helix</keyword>
<evidence type="ECO:0000313" key="3">
    <source>
        <dbReference type="EMBL" id="MDR7167701.1"/>
    </source>
</evidence>
<feature type="transmembrane region" description="Helical" evidence="2">
    <location>
        <begin position="98"/>
        <end position="128"/>
    </location>
</feature>
<dbReference type="EMBL" id="JAVDWW010000002">
    <property type="protein sequence ID" value="MDR7167701.1"/>
    <property type="molecule type" value="Genomic_DNA"/>
</dbReference>
<feature type="transmembrane region" description="Helical" evidence="2">
    <location>
        <begin position="257"/>
        <end position="282"/>
    </location>
</feature>
<accession>A0ABU1XAZ9</accession>
<reference evidence="3 4" key="1">
    <citation type="submission" date="2023-07" db="EMBL/GenBank/DDBJ databases">
        <title>Sorghum-associated microbial communities from plants grown in Nebraska, USA.</title>
        <authorList>
            <person name="Schachtman D."/>
        </authorList>
    </citation>
    <scope>NUCLEOTIDE SEQUENCE [LARGE SCALE GENOMIC DNA]</scope>
    <source>
        <strain evidence="3 4">4272</strain>
    </source>
</reference>
<protein>
    <recommendedName>
        <fullName evidence="5">Glycerophosphoryl diester phosphodiesterase membrane domain-containing protein</fullName>
    </recommendedName>
</protein>
<organism evidence="3 4">
    <name type="scientific">Nocardia kruczakiae</name>
    <dbReference type="NCBI Taxonomy" id="261477"/>
    <lineage>
        <taxon>Bacteria</taxon>
        <taxon>Bacillati</taxon>
        <taxon>Actinomycetota</taxon>
        <taxon>Actinomycetes</taxon>
        <taxon>Mycobacteriales</taxon>
        <taxon>Nocardiaceae</taxon>
        <taxon>Nocardia</taxon>
    </lineage>
</organism>
<keyword evidence="4" id="KW-1185">Reference proteome</keyword>
<feature type="transmembrane region" description="Helical" evidence="2">
    <location>
        <begin position="63"/>
        <end position="86"/>
    </location>
</feature>
<evidence type="ECO:0000313" key="4">
    <source>
        <dbReference type="Proteomes" id="UP001251217"/>
    </source>
</evidence>
<feature type="transmembrane region" description="Helical" evidence="2">
    <location>
        <begin position="149"/>
        <end position="182"/>
    </location>
</feature>
<evidence type="ECO:0000256" key="2">
    <source>
        <dbReference type="SAM" id="Phobius"/>
    </source>
</evidence>
<evidence type="ECO:0000256" key="1">
    <source>
        <dbReference type="SAM" id="MobiDB-lite"/>
    </source>
</evidence>
<keyword evidence="2" id="KW-0472">Membrane</keyword>
<comment type="caution">
    <text evidence="3">The sequence shown here is derived from an EMBL/GenBank/DDBJ whole genome shotgun (WGS) entry which is preliminary data.</text>
</comment>
<evidence type="ECO:0008006" key="5">
    <source>
        <dbReference type="Google" id="ProtNLM"/>
    </source>
</evidence>
<proteinExistence type="predicted"/>
<name>A0ABU1XAZ9_9NOCA</name>
<gene>
    <name evidence="3" type="ORF">J2W56_001420</name>
</gene>
<feature type="region of interest" description="Disordered" evidence="1">
    <location>
        <begin position="1"/>
        <end position="37"/>
    </location>
</feature>
<dbReference type="Proteomes" id="UP001251217">
    <property type="component" value="Unassembled WGS sequence"/>
</dbReference>
<dbReference type="RefSeq" id="WP_310399340.1">
    <property type="nucleotide sequence ID" value="NZ_JAVDWW010000002.1"/>
</dbReference>